<evidence type="ECO:0000313" key="3">
    <source>
        <dbReference type="Proteomes" id="UP000558488"/>
    </source>
</evidence>
<dbReference type="Proteomes" id="UP000558488">
    <property type="component" value="Unassembled WGS sequence"/>
</dbReference>
<keyword evidence="3" id="KW-1185">Reference proteome</keyword>
<proteinExistence type="predicted"/>
<accession>A0A7J8B5N5</accession>
<feature type="region of interest" description="Disordered" evidence="1">
    <location>
        <begin position="1"/>
        <end position="48"/>
    </location>
</feature>
<feature type="compositionally biased region" description="Low complexity" evidence="1">
    <location>
        <begin position="1"/>
        <end position="10"/>
    </location>
</feature>
<dbReference type="EMBL" id="JACAGB010000001">
    <property type="protein sequence ID" value="KAF6393942.1"/>
    <property type="molecule type" value="Genomic_DNA"/>
</dbReference>
<keyword evidence="2" id="KW-0812">Transmembrane</keyword>
<sequence length="115" mass="11679">MAGVGSDAGLAAGGRGGADGPERDGGAAAEQPGGGHGPPPAPQRTETLGFYESDRRRERRRGRAAHVFWDLPVPGCVSVRVHPAPVKGVPGTVQALHSAVLWLTGQAFAAARPGV</sequence>
<reference evidence="2 3" key="1">
    <citation type="journal article" date="2020" name="Nature">
        <title>Six reference-quality genomes reveal evolution of bat adaptations.</title>
        <authorList>
            <person name="Jebb D."/>
            <person name="Huang Z."/>
            <person name="Pippel M."/>
            <person name="Hughes G.M."/>
            <person name="Lavrichenko K."/>
            <person name="Devanna P."/>
            <person name="Winkler S."/>
            <person name="Jermiin L.S."/>
            <person name="Skirmuntt E.C."/>
            <person name="Katzourakis A."/>
            <person name="Burkitt-Gray L."/>
            <person name="Ray D.A."/>
            <person name="Sullivan K.A.M."/>
            <person name="Roscito J.G."/>
            <person name="Kirilenko B.M."/>
            <person name="Davalos L.M."/>
            <person name="Corthals A.P."/>
            <person name="Power M.L."/>
            <person name="Jones G."/>
            <person name="Ransome R.D."/>
            <person name="Dechmann D.K.N."/>
            <person name="Locatelli A.G."/>
            <person name="Puechmaille S.J."/>
            <person name="Fedrigo O."/>
            <person name="Jarvis E.D."/>
            <person name="Hiller M."/>
            <person name="Vernes S.C."/>
            <person name="Myers E.W."/>
            <person name="Teeling E.C."/>
        </authorList>
    </citation>
    <scope>NUCLEOTIDE SEQUENCE [LARGE SCALE GENOMIC DNA]</scope>
    <source>
        <strain evidence="2">MPipKuh1</strain>
        <tissue evidence="2">Flight muscle</tissue>
    </source>
</reference>
<dbReference type="AlphaFoldDB" id="A0A7J8B5N5"/>
<keyword evidence="2" id="KW-0472">Membrane</keyword>
<comment type="caution">
    <text evidence="2">The sequence shown here is derived from an EMBL/GenBank/DDBJ whole genome shotgun (WGS) entry which is preliminary data.</text>
</comment>
<organism evidence="2 3">
    <name type="scientific">Pipistrellus kuhlii</name>
    <name type="common">Kuhl's pipistrelle</name>
    <dbReference type="NCBI Taxonomy" id="59472"/>
    <lineage>
        <taxon>Eukaryota</taxon>
        <taxon>Metazoa</taxon>
        <taxon>Chordata</taxon>
        <taxon>Craniata</taxon>
        <taxon>Vertebrata</taxon>
        <taxon>Euteleostomi</taxon>
        <taxon>Mammalia</taxon>
        <taxon>Eutheria</taxon>
        <taxon>Laurasiatheria</taxon>
        <taxon>Chiroptera</taxon>
        <taxon>Yangochiroptera</taxon>
        <taxon>Vespertilionidae</taxon>
        <taxon>Pipistrellus</taxon>
    </lineage>
</organism>
<gene>
    <name evidence="2" type="ORF">mPipKuh1_017059</name>
</gene>
<protein>
    <submittedName>
        <fullName evidence="2">Transmembrane anterior posterior transformation 1</fullName>
    </submittedName>
</protein>
<evidence type="ECO:0000313" key="2">
    <source>
        <dbReference type="EMBL" id="KAF6393942.1"/>
    </source>
</evidence>
<evidence type="ECO:0000256" key="1">
    <source>
        <dbReference type="SAM" id="MobiDB-lite"/>
    </source>
</evidence>
<name>A0A7J8B5N5_PIPKU</name>